<name>A0ABR8PRA3_9CLOT</name>
<keyword evidence="3" id="KW-1185">Reference proteome</keyword>
<dbReference type="Proteomes" id="UP000627781">
    <property type="component" value="Unassembled WGS sequence"/>
</dbReference>
<evidence type="ECO:0000313" key="3">
    <source>
        <dbReference type="Proteomes" id="UP000627781"/>
    </source>
</evidence>
<feature type="domain" description="N-acetyltransferase" evidence="1">
    <location>
        <begin position="17"/>
        <end position="184"/>
    </location>
</feature>
<dbReference type="Gene3D" id="3.40.630.30">
    <property type="match status" value="1"/>
</dbReference>
<dbReference type="SUPFAM" id="SSF55729">
    <property type="entry name" value="Acyl-CoA N-acyltransferases (Nat)"/>
    <property type="match status" value="1"/>
</dbReference>
<gene>
    <name evidence="2" type="ORF">H9661_04980</name>
</gene>
<dbReference type="RefSeq" id="WP_191767854.1">
    <property type="nucleotide sequence ID" value="NZ_JACSRA010000006.1"/>
</dbReference>
<organism evidence="2 3">
    <name type="scientific">Clostridium cibarium</name>
    <dbReference type="NCBI Taxonomy" id="2762247"/>
    <lineage>
        <taxon>Bacteria</taxon>
        <taxon>Bacillati</taxon>
        <taxon>Bacillota</taxon>
        <taxon>Clostridia</taxon>
        <taxon>Eubacteriales</taxon>
        <taxon>Clostridiaceae</taxon>
        <taxon>Clostridium</taxon>
    </lineage>
</organism>
<dbReference type="InterPro" id="IPR000182">
    <property type="entry name" value="GNAT_dom"/>
</dbReference>
<sequence>MSFELEIREKDGSMISVKFKILDESYLDKIMDLQDEIMEGLKEKEWYSPSSKEEFKKSIRENGKILGCFLDDDSLIAMGVYCEYGYDNHNYGYDLMLEGEELLRVGQIESTLVSEKYRGNRLQKKICEVLEKEAIKNNMKILSATASPYNIYSVNTFKSLNYTIEADKLKYGGLRRYVFKKEIRNELF</sequence>
<proteinExistence type="predicted"/>
<evidence type="ECO:0000313" key="2">
    <source>
        <dbReference type="EMBL" id="MBD7910709.1"/>
    </source>
</evidence>
<accession>A0ABR8PRA3</accession>
<reference evidence="2 3" key="1">
    <citation type="submission" date="2020-08" db="EMBL/GenBank/DDBJ databases">
        <title>A Genomic Blueprint of the Chicken Gut Microbiome.</title>
        <authorList>
            <person name="Gilroy R."/>
            <person name="Ravi A."/>
            <person name="Getino M."/>
            <person name="Pursley I."/>
            <person name="Horton D.L."/>
            <person name="Alikhan N.-F."/>
            <person name="Baker D."/>
            <person name="Gharbi K."/>
            <person name="Hall N."/>
            <person name="Watson M."/>
            <person name="Adriaenssens E.M."/>
            <person name="Foster-Nyarko E."/>
            <person name="Jarju S."/>
            <person name="Secka A."/>
            <person name="Antonio M."/>
            <person name="Oren A."/>
            <person name="Chaudhuri R."/>
            <person name="La Ragione R.M."/>
            <person name="Hildebrand F."/>
            <person name="Pallen M.J."/>
        </authorList>
    </citation>
    <scope>NUCLEOTIDE SEQUENCE [LARGE SCALE GENOMIC DNA]</scope>
    <source>
        <strain evidence="2 3">Sa3CVN1</strain>
    </source>
</reference>
<dbReference type="Pfam" id="PF00583">
    <property type="entry name" value="Acetyltransf_1"/>
    <property type="match status" value="1"/>
</dbReference>
<dbReference type="InterPro" id="IPR016181">
    <property type="entry name" value="Acyl_CoA_acyltransferase"/>
</dbReference>
<comment type="caution">
    <text evidence="2">The sequence shown here is derived from an EMBL/GenBank/DDBJ whole genome shotgun (WGS) entry which is preliminary data.</text>
</comment>
<evidence type="ECO:0000259" key="1">
    <source>
        <dbReference type="PROSITE" id="PS51186"/>
    </source>
</evidence>
<protein>
    <submittedName>
        <fullName evidence="2">GNAT family N-acetyltransferase</fullName>
    </submittedName>
</protein>
<dbReference type="PROSITE" id="PS51186">
    <property type="entry name" value="GNAT"/>
    <property type="match status" value="1"/>
</dbReference>
<dbReference type="EMBL" id="JACSRA010000006">
    <property type="protein sequence ID" value="MBD7910709.1"/>
    <property type="molecule type" value="Genomic_DNA"/>
</dbReference>